<keyword evidence="1" id="KW-0472">Membrane</keyword>
<dbReference type="Proteomes" id="UP000229915">
    <property type="component" value="Unassembled WGS sequence"/>
</dbReference>
<keyword evidence="1" id="KW-1133">Transmembrane helix</keyword>
<evidence type="ECO:0000256" key="1">
    <source>
        <dbReference type="SAM" id="Phobius"/>
    </source>
</evidence>
<protein>
    <submittedName>
        <fullName evidence="2">Uncharacterized protein</fullName>
    </submittedName>
</protein>
<feature type="transmembrane region" description="Helical" evidence="1">
    <location>
        <begin position="139"/>
        <end position="159"/>
    </location>
</feature>
<reference evidence="3" key="1">
    <citation type="submission" date="2017-09" db="EMBL/GenBank/DDBJ databases">
        <title>Depth-based differentiation of microbial function through sediment-hosted aquifers and enrichment of novel symbionts in the deep terrestrial subsurface.</title>
        <authorList>
            <person name="Probst A.J."/>
            <person name="Ladd B."/>
            <person name="Jarett J.K."/>
            <person name="Geller-Mcgrath D.E."/>
            <person name="Sieber C.M.K."/>
            <person name="Emerson J.B."/>
            <person name="Anantharaman K."/>
            <person name="Thomas B.C."/>
            <person name="Malmstrom R."/>
            <person name="Stieglmeier M."/>
            <person name="Klingl A."/>
            <person name="Woyke T."/>
            <person name="Ryan C.M."/>
            <person name="Banfield J.F."/>
        </authorList>
    </citation>
    <scope>NUCLEOTIDE SEQUENCE [LARGE SCALE GENOMIC DNA]</scope>
</reference>
<dbReference type="AlphaFoldDB" id="A0A2M7TDH5"/>
<evidence type="ECO:0000313" key="3">
    <source>
        <dbReference type="Proteomes" id="UP000229915"/>
    </source>
</evidence>
<gene>
    <name evidence="2" type="ORF">COY33_01365</name>
</gene>
<organism evidence="2 3">
    <name type="scientific">candidate division WWE3 bacterium CG_4_10_14_0_2_um_filter_42_7</name>
    <dbReference type="NCBI Taxonomy" id="1975073"/>
    <lineage>
        <taxon>Bacteria</taxon>
        <taxon>Katanobacteria</taxon>
    </lineage>
</organism>
<keyword evidence="1" id="KW-0812">Transmembrane</keyword>
<name>A0A2M7TDH5_UNCKA</name>
<feature type="transmembrane region" description="Helical" evidence="1">
    <location>
        <begin position="113"/>
        <end position="132"/>
    </location>
</feature>
<accession>A0A2M7TDH5</accession>
<feature type="transmembrane region" description="Helical" evidence="1">
    <location>
        <begin position="46"/>
        <end position="68"/>
    </location>
</feature>
<comment type="caution">
    <text evidence="2">The sequence shown here is derived from an EMBL/GenBank/DDBJ whole genome shotgun (WGS) entry which is preliminary data.</text>
</comment>
<sequence length="164" mass="19592">MLLTFNLFLIFRAMEVFLIKWSKQVNEIWNFFVLTLNHMRFNLKNFFLFIILYTFILFAVEYIISFLYSSFGWQMYPPVPGGNYSFFKLPFPTVGRYHAALPPEMLSEFEIKMNYLGILLDALLLVFSLYLIFIKKIKFSVWVILFTVISFLTVAYFFISEIPK</sequence>
<dbReference type="EMBL" id="PFNK01000036">
    <property type="protein sequence ID" value="PIZ43531.1"/>
    <property type="molecule type" value="Genomic_DNA"/>
</dbReference>
<proteinExistence type="predicted"/>
<evidence type="ECO:0000313" key="2">
    <source>
        <dbReference type="EMBL" id="PIZ43531.1"/>
    </source>
</evidence>